<keyword evidence="1" id="KW-0175">Coiled coil</keyword>
<dbReference type="AlphaFoldDB" id="A0A350NZ66"/>
<protein>
    <submittedName>
        <fullName evidence="2">Uncharacterized protein</fullName>
    </submittedName>
</protein>
<gene>
    <name evidence="2" type="ORF">DCW74_01190</name>
</gene>
<evidence type="ECO:0000256" key="1">
    <source>
        <dbReference type="SAM" id="Coils"/>
    </source>
</evidence>
<sequence>MSVAKEVNPEFESPQIFHSDEGGAHQLAITTQAQKDIESMLASLATVDEHVYEELKWGNQKPECNYESLSNAWLIVELALKQNNVTEMVDNDKALYVLLLIASLPLTFKIYARLYRVFNNRALTPRERYHVNKMLDTISLLNDAPGQLEYCPTTLPSDCLALNEELQSVVQQRVEAAVRPVTMLSHLMTTDYEYLSGFSPIVAKTKFNVRARAAKSASRTRSYFVRVFKDTIKDAFARIDTLTEQLKETRTTKQKQIRELKKELNIANDAVRKVQESDP</sequence>
<proteinExistence type="predicted"/>
<comment type="caution">
    <text evidence="2">The sequence shown here is derived from an EMBL/GenBank/DDBJ whole genome shotgun (WGS) entry which is preliminary data.</text>
</comment>
<evidence type="ECO:0000313" key="2">
    <source>
        <dbReference type="EMBL" id="HAW74333.1"/>
    </source>
</evidence>
<evidence type="ECO:0000313" key="3">
    <source>
        <dbReference type="Proteomes" id="UP000263517"/>
    </source>
</evidence>
<reference evidence="2 3" key="1">
    <citation type="journal article" date="2018" name="Nat. Biotechnol.">
        <title>A standardized bacterial taxonomy based on genome phylogeny substantially revises the tree of life.</title>
        <authorList>
            <person name="Parks D.H."/>
            <person name="Chuvochina M."/>
            <person name="Waite D.W."/>
            <person name="Rinke C."/>
            <person name="Skarshewski A."/>
            <person name="Chaumeil P.A."/>
            <person name="Hugenholtz P."/>
        </authorList>
    </citation>
    <scope>NUCLEOTIDE SEQUENCE [LARGE SCALE GENOMIC DNA]</scope>
    <source>
        <strain evidence="2">UBA11978</strain>
    </source>
</reference>
<feature type="non-terminal residue" evidence="2">
    <location>
        <position position="279"/>
    </location>
</feature>
<organism evidence="2 3">
    <name type="scientific">Alteromonas australica</name>
    <dbReference type="NCBI Taxonomy" id="589873"/>
    <lineage>
        <taxon>Bacteria</taxon>
        <taxon>Pseudomonadati</taxon>
        <taxon>Pseudomonadota</taxon>
        <taxon>Gammaproteobacteria</taxon>
        <taxon>Alteromonadales</taxon>
        <taxon>Alteromonadaceae</taxon>
        <taxon>Alteromonas/Salinimonas group</taxon>
        <taxon>Alteromonas</taxon>
    </lineage>
</organism>
<dbReference type="EMBL" id="DNAN01000043">
    <property type="protein sequence ID" value="HAW74333.1"/>
    <property type="molecule type" value="Genomic_DNA"/>
</dbReference>
<feature type="coiled-coil region" evidence="1">
    <location>
        <begin position="232"/>
        <end position="277"/>
    </location>
</feature>
<dbReference type="Proteomes" id="UP000263517">
    <property type="component" value="Unassembled WGS sequence"/>
</dbReference>
<name>A0A350NZ66_9ALTE</name>
<accession>A0A350NZ66</accession>